<dbReference type="RefSeq" id="XP_001227581.1">
    <property type="nucleotide sequence ID" value="XM_001227580.1"/>
</dbReference>
<keyword evidence="2" id="KW-1185">Reference proteome</keyword>
<reference evidence="2" key="1">
    <citation type="journal article" date="2015" name="Genome Announc.">
        <title>Draft genome sequence of the cellulolytic fungus Chaetomium globosum.</title>
        <authorList>
            <person name="Cuomo C.A."/>
            <person name="Untereiner W.A."/>
            <person name="Ma L.-J."/>
            <person name="Grabherr M."/>
            <person name="Birren B.W."/>
        </authorList>
    </citation>
    <scope>NUCLEOTIDE SEQUENCE [LARGE SCALE GENOMIC DNA]</scope>
    <source>
        <strain evidence="2">ATCC 6205 / CBS 148.51 / DSM 1962 / NBRC 6347 / NRRL 1970</strain>
    </source>
</reference>
<dbReference type="EMBL" id="CH408035">
    <property type="protein sequence ID" value="EAQ83250.1"/>
    <property type="molecule type" value="Genomic_DNA"/>
</dbReference>
<accession>Q2GQV0</accession>
<name>Q2GQV0_CHAGB</name>
<proteinExistence type="predicted"/>
<dbReference type="GeneID" id="4396421"/>
<dbReference type="VEuPathDB" id="FungiDB:CHGG_09654"/>
<dbReference type="InParanoid" id="Q2GQV0"/>
<gene>
    <name evidence="1" type="ORF">CHGG_09654</name>
</gene>
<sequence>MLPSASKPAASFSSFFLPRATFGFHQNLLQQLTSRLWGREGKVGRLFDTFELRNNSKDRYKGRGTAERFGHIGTYKPYYGDLARRLELETVDGEG</sequence>
<protein>
    <submittedName>
        <fullName evidence="1">Uncharacterized protein</fullName>
    </submittedName>
</protein>
<dbReference type="AlphaFoldDB" id="Q2GQV0"/>
<dbReference type="Proteomes" id="UP000001056">
    <property type="component" value="Unassembled WGS sequence"/>
</dbReference>
<evidence type="ECO:0000313" key="2">
    <source>
        <dbReference type="Proteomes" id="UP000001056"/>
    </source>
</evidence>
<evidence type="ECO:0000313" key="1">
    <source>
        <dbReference type="EMBL" id="EAQ83250.1"/>
    </source>
</evidence>
<dbReference type="HOGENOM" id="CLU_2372593_0_0_1"/>
<organism evidence="1 2">
    <name type="scientific">Chaetomium globosum (strain ATCC 6205 / CBS 148.51 / DSM 1962 / NBRC 6347 / NRRL 1970)</name>
    <name type="common">Soil fungus</name>
    <dbReference type="NCBI Taxonomy" id="306901"/>
    <lineage>
        <taxon>Eukaryota</taxon>
        <taxon>Fungi</taxon>
        <taxon>Dikarya</taxon>
        <taxon>Ascomycota</taxon>
        <taxon>Pezizomycotina</taxon>
        <taxon>Sordariomycetes</taxon>
        <taxon>Sordariomycetidae</taxon>
        <taxon>Sordariales</taxon>
        <taxon>Chaetomiaceae</taxon>
        <taxon>Chaetomium</taxon>
    </lineage>
</organism>